<feature type="compositionally biased region" description="Low complexity" evidence="1">
    <location>
        <begin position="188"/>
        <end position="202"/>
    </location>
</feature>
<reference evidence="2 3" key="1">
    <citation type="submission" date="2024-02" db="EMBL/GenBank/DDBJ databases">
        <title>De novo assembly and annotation of 12 fungi associated with fruit tree decline syndrome in Ontario, Canada.</title>
        <authorList>
            <person name="Sulman M."/>
            <person name="Ellouze W."/>
            <person name="Ilyukhin E."/>
        </authorList>
    </citation>
    <scope>NUCLEOTIDE SEQUENCE [LARGE SCALE GENOMIC DNA]</scope>
    <source>
        <strain evidence="2 3">M42-189</strain>
    </source>
</reference>
<feature type="region of interest" description="Disordered" evidence="1">
    <location>
        <begin position="1064"/>
        <end position="1218"/>
    </location>
</feature>
<feature type="compositionally biased region" description="Polar residues" evidence="1">
    <location>
        <begin position="23"/>
        <end position="37"/>
    </location>
</feature>
<accession>A0ABR3S8G9</accession>
<feature type="region of interest" description="Disordered" evidence="1">
    <location>
        <begin position="291"/>
        <end position="430"/>
    </location>
</feature>
<evidence type="ECO:0000313" key="3">
    <source>
        <dbReference type="Proteomes" id="UP001521785"/>
    </source>
</evidence>
<feature type="compositionally biased region" description="Low complexity" evidence="1">
    <location>
        <begin position="1123"/>
        <end position="1144"/>
    </location>
</feature>
<feature type="region of interest" description="Disordered" evidence="1">
    <location>
        <begin position="877"/>
        <end position="912"/>
    </location>
</feature>
<feature type="compositionally biased region" description="Polar residues" evidence="1">
    <location>
        <begin position="622"/>
        <end position="631"/>
    </location>
</feature>
<feature type="compositionally biased region" description="Low complexity" evidence="1">
    <location>
        <begin position="484"/>
        <end position="500"/>
    </location>
</feature>
<feature type="region of interest" description="Disordered" evidence="1">
    <location>
        <begin position="484"/>
        <end position="680"/>
    </location>
</feature>
<dbReference type="EMBL" id="JAKJXO020000001">
    <property type="protein sequence ID" value="KAL1612985.1"/>
    <property type="molecule type" value="Genomic_DNA"/>
</dbReference>
<feature type="region of interest" description="Disordered" evidence="1">
    <location>
        <begin position="703"/>
        <end position="731"/>
    </location>
</feature>
<feature type="compositionally biased region" description="Low complexity" evidence="1">
    <location>
        <begin position="348"/>
        <end position="363"/>
    </location>
</feature>
<feature type="compositionally biased region" description="Polar residues" evidence="1">
    <location>
        <begin position="377"/>
        <end position="407"/>
    </location>
</feature>
<feature type="region of interest" description="Disordered" evidence="1">
    <location>
        <begin position="15"/>
        <end position="37"/>
    </location>
</feature>
<feature type="region of interest" description="Disordered" evidence="1">
    <location>
        <begin position="140"/>
        <end position="231"/>
    </location>
</feature>
<feature type="compositionally biased region" description="Acidic residues" evidence="1">
    <location>
        <begin position="336"/>
        <end position="347"/>
    </location>
</feature>
<gene>
    <name evidence="2" type="ORF">SLS60_001216</name>
</gene>
<name>A0ABR3S8G9_9PLEO</name>
<feature type="compositionally biased region" description="Polar residues" evidence="1">
    <location>
        <begin position="215"/>
        <end position="230"/>
    </location>
</feature>
<feature type="compositionally biased region" description="Basic and acidic residues" evidence="1">
    <location>
        <begin position="784"/>
        <end position="799"/>
    </location>
</feature>
<feature type="compositionally biased region" description="Polar residues" evidence="1">
    <location>
        <begin position="1092"/>
        <end position="1114"/>
    </location>
</feature>
<protein>
    <submittedName>
        <fullName evidence="2">Uncharacterized protein</fullName>
    </submittedName>
</protein>
<organism evidence="2 3">
    <name type="scientific">Paraconiothyrium brasiliense</name>
    <dbReference type="NCBI Taxonomy" id="300254"/>
    <lineage>
        <taxon>Eukaryota</taxon>
        <taxon>Fungi</taxon>
        <taxon>Dikarya</taxon>
        <taxon>Ascomycota</taxon>
        <taxon>Pezizomycotina</taxon>
        <taxon>Dothideomycetes</taxon>
        <taxon>Pleosporomycetidae</taxon>
        <taxon>Pleosporales</taxon>
        <taxon>Massarineae</taxon>
        <taxon>Didymosphaeriaceae</taxon>
        <taxon>Paraconiothyrium</taxon>
    </lineage>
</organism>
<feature type="compositionally biased region" description="Low complexity" evidence="1">
    <location>
        <begin position="1200"/>
        <end position="1210"/>
    </location>
</feature>
<dbReference type="Proteomes" id="UP001521785">
    <property type="component" value="Unassembled WGS sequence"/>
</dbReference>
<keyword evidence="3" id="KW-1185">Reference proteome</keyword>
<comment type="caution">
    <text evidence="2">The sequence shown here is derived from an EMBL/GenBank/DDBJ whole genome shotgun (WGS) entry which is preliminary data.</text>
</comment>
<feature type="compositionally biased region" description="Pro residues" evidence="1">
    <location>
        <begin position="824"/>
        <end position="833"/>
    </location>
</feature>
<evidence type="ECO:0000313" key="2">
    <source>
        <dbReference type="EMBL" id="KAL1612985.1"/>
    </source>
</evidence>
<sequence length="1218" mass="132246">MNRQCFGIMELKAEGEDTMPPLGQQSEAAGNQQNHPDTQMAYGTQVVHRIRTPSKSTEEETGLRQEITNDDAKRTHVLNLLKKTSNRPAPQRNALMNERHPLGLEGAHTEPQAIREDQPKVGPSNGSYIIPNTAAHTVAPKAPSAGGFTRISTGRVPEERAALPPADRMHSTRLPPSYPRGDTTMKPSASAARNGNSSSTTAQGDMSLDRLKNANVGQNPTTNLEESSFSDLEPGWLRDTCRADGCGRVPEAQQKLLSSWQKHRAGTNDRFPDANIPIGLLKALKQFELNAMSSDSDSPDEEGSSASNAHSPEKENDTVDDEADITASRPSLLGEDHDDLPDGDDDSLQSWSSSPAAESPIAPYRRGPVLPPDSSFPDKSTASQSEPQEENSVQQAQRVVFLQSSNEEPMDHHLSLPLVPDRDDSDMDMELDVPRGLHDRISARSVAPDATAVQQAAIVQVKETPYPKHKNQAPSRNAIVVAQVQQQNSSGTSKDTSSTSIIYGTYHEPSSSAKSVARDAEIRPSNVALPISSYDGHQDIIESKDNNPVYSGVYASAPDAELIDEPRKGANEAPSQPSARVEDQRQHTQTSGSPLKRPGGSSPRPELERTVAKDVLSPLVSPGSTPVSGQRSHLGEDSVVGPYHDKRKFNQSPSNQGRRPSKRLKIPKYMGFGIKPTTDFDEVLHGNKKAHYEDFIQRERTASLGSSISGNDAKQGVQSTLPSPAQKAENRFDAPLASVQERAMINMNASKRDAPAATKASSPKPRKRDFSNVEDIGQALSSITERHERLNVEPADDKPSSPATKRPRSKQNMLESGTREPDQYPLPSPPPALELPVDVDMDIDAALEISSIETSLVQNADVDRIVADHAISDFDDSRRTQVHSSHLSDIPSKVAPSATTSEEGDTSISSGSKSTTVFETFKATYPAYKGDIRHFLGQCKQMEKLDEQDKMVPKWQWDDFIIRNRTDYREYANQCLDNGEDAEPYYRFYKDNIRDTLYKEGVVDGRKTLAAAIHELEGGTSANGTVTMAKGTGTRMPKAPAAFMGGSSPARTTVTKGIMVKASTAEVPNSTAPKRSQATVKAPSPLPVAQGKSRQSLPAAFNKSSGAKTSTTPKPGTERARQSFPASSSRALSSMPSPSSTQHSTLAKQQRGLSTSTSVSTHRSRLQRTSSGPRMPPEPTGDPYRDFVFGLKRTTSFTGSTSVRSPSRSSPRNDRKNK</sequence>
<feature type="compositionally biased region" description="Polar residues" evidence="1">
    <location>
        <begin position="897"/>
        <end position="912"/>
    </location>
</feature>
<evidence type="ECO:0000256" key="1">
    <source>
        <dbReference type="SAM" id="MobiDB-lite"/>
    </source>
</evidence>
<feature type="region of interest" description="Disordered" evidence="1">
    <location>
        <begin position="747"/>
        <end position="835"/>
    </location>
</feature>
<feature type="compositionally biased region" description="Polar residues" evidence="1">
    <location>
        <begin position="1066"/>
        <end position="1079"/>
    </location>
</feature>
<feature type="compositionally biased region" description="Polar residues" evidence="1">
    <location>
        <begin position="703"/>
        <end position="723"/>
    </location>
</feature>
<proteinExistence type="predicted"/>
<feature type="region of interest" description="Disordered" evidence="1">
    <location>
        <begin position="51"/>
        <end position="70"/>
    </location>
</feature>
<feature type="compositionally biased region" description="Basic and acidic residues" evidence="1">
    <location>
        <begin position="536"/>
        <end position="545"/>
    </location>
</feature>